<name>A0ABV5FYK9_9MICC</name>
<evidence type="ECO:0000256" key="1">
    <source>
        <dbReference type="SAM" id="MobiDB-lite"/>
    </source>
</evidence>
<sequence>MWALSRPEATHRRTESSLTPRKRAASEIRRSVIQDTLGDATADQNLGLIRTCTVHQPIGGRAARRD</sequence>
<dbReference type="Proteomes" id="UP001589575">
    <property type="component" value="Unassembled WGS sequence"/>
</dbReference>
<feature type="region of interest" description="Disordered" evidence="1">
    <location>
        <begin position="1"/>
        <end position="27"/>
    </location>
</feature>
<evidence type="ECO:0000313" key="2">
    <source>
        <dbReference type="EMBL" id="MFB9071754.1"/>
    </source>
</evidence>
<gene>
    <name evidence="2" type="ORF">ACFFX0_11290</name>
</gene>
<proteinExistence type="predicted"/>
<organism evidence="2 3">
    <name type="scientific">Citricoccus parietis</name>
    <dbReference type="NCBI Taxonomy" id="592307"/>
    <lineage>
        <taxon>Bacteria</taxon>
        <taxon>Bacillati</taxon>
        <taxon>Actinomycetota</taxon>
        <taxon>Actinomycetes</taxon>
        <taxon>Micrococcales</taxon>
        <taxon>Micrococcaceae</taxon>
        <taxon>Citricoccus</taxon>
    </lineage>
</organism>
<accession>A0ABV5FYK9</accession>
<keyword evidence="3" id="KW-1185">Reference proteome</keyword>
<dbReference type="EMBL" id="JBHMFI010000001">
    <property type="protein sequence ID" value="MFB9071754.1"/>
    <property type="molecule type" value="Genomic_DNA"/>
</dbReference>
<reference evidence="2 3" key="1">
    <citation type="submission" date="2024-09" db="EMBL/GenBank/DDBJ databases">
        <authorList>
            <person name="Sun Q."/>
            <person name="Mori K."/>
        </authorList>
    </citation>
    <scope>NUCLEOTIDE SEQUENCE [LARGE SCALE GENOMIC DNA]</scope>
    <source>
        <strain evidence="2 3">CCM 7609</strain>
    </source>
</reference>
<evidence type="ECO:0000313" key="3">
    <source>
        <dbReference type="Proteomes" id="UP001589575"/>
    </source>
</evidence>
<protein>
    <submittedName>
        <fullName evidence="2">Uncharacterized protein</fullName>
    </submittedName>
</protein>
<comment type="caution">
    <text evidence="2">The sequence shown here is derived from an EMBL/GenBank/DDBJ whole genome shotgun (WGS) entry which is preliminary data.</text>
</comment>